<comment type="catalytic activity">
    <reaction evidence="3">
        <text>a (3S)-3-hydroxyacyl-CoA = a (2E)-enoyl-CoA + H2O</text>
        <dbReference type="Rhea" id="RHEA:16105"/>
        <dbReference type="ChEBI" id="CHEBI:15377"/>
        <dbReference type="ChEBI" id="CHEBI:57318"/>
        <dbReference type="ChEBI" id="CHEBI:58856"/>
        <dbReference type="EC" id="4.2.1.17"/>
    </reaction>
</comment>
<dbReference type="InterPro" id="IPR018376">
    <property type="entry name" value="Enoyl-CoA_hyd/isom_CS"/>
</dbReference>
<evidence type="ECO:0000256" key="1">
    <source>
        <dbReference type="ARBA" id="ARBA00005254"/>
    </source>
</evidence>
<protein>
    <submittedName>
        <fullName evidence="6">Enoyl-CoA hydratase/carnithine racemase</fullName>
    </submittedName>
</protein>
<evidence type="ECO:0000313" key="7">
    <source>
        <dbReference type="Proteomes" id="UP000198582"/>
    </source>
</evidence>
<dbReference type="PANTHER" id="PTHR11941:SF54">
    <property type="entry name" value="ENOYL-COA HYDRATASE, MITOCHONDRIAL"/>
    <property type="match status" value="1"/>
</dbReference>
<dbReference type="PROSITE" id="PS00166">
    <property type="entry name" value="ENOYL_COA_HYDRATASE"/>
    <property type="match status" value="1"/>
</dbReference>
<organism evidence="6 7">
    <name type="scientific">Amycolatopsis saalfeldensis</name>
    <dbReference type="NCBI Taxonomy" id="394193"/>
    <lineage>
        <taxon>Bacteria</taxon>
        <taxon>Bacillati</taxon>
        <taxon>Actinomycetota</taxon>
        <taxon>Actinomycetes</taxon>
        <taxon>Pseudonocardiales</taxon>
        <taxon>Pseudonocardiaceae</taxon>
        <taxon>Amycolatopsis</taxon>
    </lineage>
</organism>
<dbReference type="GO" id="GO:0004300">
    <property type="term" value="F:enoyl-CoA hydratase activity"/>
    <property type="evidence" value="ECO:0007669"/>
    <property type="project" value="UniProtKB-EC"/>
</dbReference>
<evidence type="ECO:0000313" key="6">
    <source>
        <dbReference type="EMBL" id="SEP48508.1"/>
    </source>
</evidence>
<keyword evidence="7" id="KW-1185">Reference proteome</keyword>
<keyword evidence="2" id="KW-0456">Lyase</keyword>
<dbReference type="SUPFAM" id="SSF52096">
    <property type="entry name" value="ClpP/crotonase"/>
    <property type="match status" value="1"/>
</dbReference>
<dbReference type="CDD" id="cd06558">
    <property type="entry name" value="crotonase-like"/>
    <property type="match status" value="1"/>
</dbReference>
<dbReference type="Gene3D" id="1.10.12.10">
    <property type="entry name" value="Lyase 2-enoyl-coa Hydratase, Chain A, domain 2"/>
    <property type="match status" value="1"/>
</dbReference>
<comment type="similarity">
    <text evidence="1 5">Belongs to the enoyl-CoA hydratase/isomerase family.</text>
</comment>
<dbReference type="AlphaFoldDB" id="A0A1H8YAJ6"/>
<dbReference type="STRING" id="394193.SAMN04489732_11257"/>
<evidence type="ECO:0000256" key="3">
    <source>
        <dbReference type="ARBA" id="ARBA00023709"/>
    </source>
</evidence>
<dbReference type="InterPro" id="IPR001753">
    <property type="entry name" value="Enoyl-CoA_hydra/iso"/>
</dbReference>
<dbReference type="GO" id="GO:0006635">
    <property type="term" value="P:fatty acid beta-oxidation"/>
    <property type="evidence" value="ECO:0007669"/>
    <property type="project" value="TreeGrafter"/>
</dbReference>
<evidence type="ECO:0000256" key="5">
    <source>
        <dbReference type="RuleBase" id="RU003707"/>
    </source>
</evidence>
<dbReference type="RefSeq" id="WP_091620782.1">
    <property type="nucleotide sequence ID" value="NZ_FOEF01000012.1"/>
</dbReference>
<comment type="catalytic activity">
    <reaction evidence="4">
        <text>a 4-saturated-(3S)-3-hydroxyacyl-CoA = a (3E)-enoyl-CoA + H2O</text>
        <dbReference type="Rhea" id="RHEA:20724"/>
        <dbReference type="ChEBI" id="CHEBI:15377"/>
        <dbReference type="ChEBI" id="CHEBI:58521"/>
        <dbReference type="ChEBI" id="CHEBI:137480"/>
        <dbReference type="EC" id="4.2.1.17"/>
    </reaction>
</comment>
<dbReference type="Pfam" id="PF00378">
    <property type="entry name" value="ECH_1"/>
    <property type="match status" value="1"/>
</dbReference>
<dbReference type="OrthoDB" id="9777711at2"/>
<dbReference type="PANTHER" id="PTHR11941">
    <property type="entry name" value="ENOYL-COA HYDRATASE-RELATED"/>
    <property type="match status" value="1"/>
</dbReference>
<dbReference type="Gene3D" id="3.90.226.10">
    <property type="entry name" value="2-enoyl-CoA Hydratase, Chain A, domain 1"/>
    <property type="match status" value="1"/>
</dbReference>
<evidence type="ECO:0000256" key="2">
    <source>
        <dbReference type="ARBA" id="ARBA00023239"/>
    </source>
</evidence>
<sequence length="248" mass="25615">MSDVVLETVAGRVALVELRRPPNNFFDEALLTELADALLGVDEEKDIGAVVLCAQGKHFCAGADLRGVGAAGIRRVYRQAFRLFSGRTPVVAAVQGGAIGGGLGLALSADFRIAAPRARLTANFAKLGFHQGFGLSVTLPRLVGPQRAQELLYTGRSVSGEEAAAIGLCDSVAEDPREAAVELAARIAASAPLSVPSIRATLRRSLVAEVSAALDLEASAQAALLGTDDFAEGIAASIAKRPPNFVGS</sequence>
<gene>
    <name evidence="6" type="ORF">SAMN04489732_11257</name>
</gene>
<dbReference type="InterPro" id="IPR014748">
    <property type="entry name" value="Enoyl-CoA_hydra_C"/>
</dbReference>
<evidence type="ECO:0000256" key="4">
    <source>
        <dbReference type="ARBA" id="ARBA00023717"/>
    </source>
</evidence>
<dbReference type="InterPro" id="IPR029045">
    <property type="entry name" value="ClpP/crotonase-like_dom_sf"/>
</dbReference>
<proteinExistence type="inferred from homology"/>
<reference evidence="6 7" key="1">
    <citation type="submission" date="2016-10" db="EMBL/GenBank/DDBJ databases">
        <authorList>
            <person name="de Groot N.N."/>
        </authorList>
    </citation>
    <scope>NUCLEOTIDE SEQUENCE [LARGE SCALE GENOMIC DNA]</scope>
    <source>
        <strain evidence="6 7">DSM 44993</strain>
    </source>
</reference>
<accession>A0A1H8YAJ6</accession>
<dbReference type="Proteomes" id="UP000198582">
    <property type="component" value="Unassembled WGS sequence"/>
</dbReference>
<dbReference type="EMBL" id="FOEF01000012">
    <property type="protein sequence ID" value="SEP48508.1"/>
    <property type="molecule type" value="Genomic_DNA"/>
</dbReference>
<name>A0A1H8YAJ6_9PSEU</name>